<sequence length="397" mass="46500">MQLLNYKNMQSNQFDIYSYYFLNILAFLPFQDAFALRLLNKKQIKFTQIKLPLVHPVRPFMVYLGNLRRSHFEQFILVLQMMATELRLFVEGDYMEDKFHDFIFLLDEHLREKHKREKQLLSDDGAGSVEGGNGGGKLKLKLILSKLKLESYFKLESLHYSRDILCAIINGESSTLSLEGLELRKIRNEFISLDEQWARVIDTPEVTLVDCDVILIGQKHFSKLEKLNVNRSKFWAVSIINSLKVLKMTNLQNQDQHIRWANLEVLEISEITEIENARLTILNCQLFLLKIQRRIDTLQSIIIERKFSTHTFETILDVHDMFKDVPTYSLSLRTCSGITLTQLHNHFTSANRCTTYEVIKIHKAKHGMEITQDRLVVSFLREKGGPLHVKTTKYYRK</sequence>
<dbReference type="AlphaFoldDB" id="A0A8J8NM29"/>
<organism evidence="1 2">
    <name type="scientific">Halteria grandinella</name>
    <dbReference type="NCBI Taxonomy" id="5974"/>
    <lineage>
        <taxon>Eukaryota</taxon>
        <taxon>Sar</taxon>
        <taxon>Alveolata</taxon>
        <taxon>Ciliophora</taxon>
        <taxon>Intramacronucleata</taxon>
        <taxon>Spirotrichea</taxon>
        <taxon>Stichotrichia</taxon>
        <taxon>Sporadotrichida</taxon>
        <taxon>Halteriidae</taxon>
        <taxon>Halteria</taxon>
    </lineage>
</organism>
<proteinExistence type="predicted"/>
<name>A0A8J8NM29_HALGN</name>
<comment type="caution">
    <text evidence="1">The sequence shown here is derived from an EMBL/GenBank/DDBJ whole genome shotgun (WGS) entry which is preliminary data.</text>
</comment>
<evidence type="ECO:0000313" key="1">
    <source>
        <dbReference type="EMBL" id="TNV77761.1"/>
    </source>
</evidence>
<accession>A0A8J8NM29</accession>
<reference evidence="1" key="1">
    <citation type="submission" date="2019-06" db="EMBL/GenBank/DDBJ databases">
        <authorList>
            <person name="Zheng W."/>
        </authorList>
    </citation>
    <scope>NUCLEOTIDE SEQUENCE</scope>
    <source>
        <strain evidence="1">QDHG01</strain>
    </source>
</reference>
<evidence type="ECO:0000313" key="2">
    <source>
        <dbReference type="Proteomes" id="UP000785679"/>
    </source>
</evidence>
<dbReference type="EMBL" id="RRYP01011394">
    <property type="protein sequence ID" value="TNV77761.1"/>
    <property type="molecule type" value="Genomic_DNA"/>
</dbReference>
<gene>
    <name evidence="1" type="ORF">FGO68_gene334</name>
</gene>
<keyword evidence="2" id="KW-1185">Reference proteome</keyword>
<protein>
    <submittedName>
        <fullName evidence="1">Uncharacterized protein</fullName>
    </submittedName>
</protein>
<dbReference type="Proteomes" id="UP000785679">
    <property type="component" value="Unassembled WGS sequence"/>
</dbReference>